<dbReference type="CDD" id="cd03416">
    <property type="entry name" value="CbiX_SirB_N"/>
    <property type="match status" value="1"/>
</dbReference>
<dbReference type="Pfam" id="PF01903">
    <property type="entry name" value="CbiX"/>
    <property type="match status" value="1"/>
</dbReference>
<keyword evidence="4" id="KW-1185">Reference proteome</keyword>
<dbReference type="PANTHER" id="PTHR33542">
    <property type="entry name" value="SIROHYDROCHLORIN FERROCHELATASE, CHLOROPLASTIC"/>
    <property type="match status" value="1"/>
</dbReference>
<sequence length="236" mass="27717">MFKVIFVVHGMRTGEINKELKSFISRTFDWISEEYVVAFLESNTENLEQTMSSLIAKGYKYFYVIPIILFEARHYLEDIHGVIETYKNRHNEIEIYISKPIGTHHEMIQQLKFKIDKYKEEDMAIVLLAHGSSTYKYPDIALKNICNQIQEHVYPLTIYGDLTYKTHLQKLTKCHDKLLIVPYFMFDGFLVNKTKQNIKMMNLNTEIIYTPAINFDIGMERAVIDNLNSLKVLTNV</sequence>
<dbReference type="SUPFAM" id="SSF53800">
    <property type="entry name" value="Chelatase"/>
    <property type="match status" value="1"/>
</dbReference>
<dbReference type="GO" id="GO:0046872">
    <property type="term" value="F:metal ion binding"/>
    <property type="evidence" value="ECO:0007669"/>
    <property type="project" value="UniProtKB-KW"/>
</dbReference>
<dbReference type="EC" id="4.99.1.3" evidence="3"/>
<dbReference type="EMBL" id="LT906462">
    <property type="protein sequence ID" value="SNV55737.1"/>
    <property type="molecule type" value="Genomic_DNA"/>
</dbReference>
<keyword evidence="2 3" id="KW-0456">Lyase</keyword>
<proteinExistence type="predicted"/>
<dbReference type="Gene3D" id="3.40.50.1400">
    <property type="match status" value="2"/>
</dbReference>
<dbReference type="InterPro" id="IPR002762">
    <property type="entry name" value="CbiX-like"/>
</dbReference>
<dbReference type="RefSeq" id="WP_095085460.1">
    <property type="nucleotide sequence ID" value="NZ_BMDM01000009.1"/>
</dbReference>
<dbReference type="AlphaFoldDB" id="A0A239YA51"/>
<evidence type="ECO:0000256" key="1">
    <source>
        <dbReference type="ARBA" id="ARBA00022723"/>
    </source>
</evidence>
<keyword evidence="1" id="KW-0479">Metal-binding</keyword>
<dbReference type="InterPro" id="IPR050963">
    <property type="entry name" value="Sirohydro_Cobaltochel/CbiX"/>
</dbReference>
<accession>A0A239YA51</accession>
<name>A0A239YA51_9STAP</name>
<evidence type="ECO:0000313" key="3">
    <source>
        <dbReference type="EMBL" id="SNV55737.1"/>
    </source>
</evidence>
<dbReference type="GO" id="GO:0016852">
    <property type="term" value="F:sirohydrochlorin cobaltochelatase activity"/>
    <property type="evidence" value="ECO:0007669"/>
    <property type="project" value="UniProtKB-EC"/>
</dbReference>
<dbReference type="Proteomes" id="UP000242084">
    <property type="component" value="Chromosome 1"/>
</dbReference>
<evidence type="ECO:0000313" key="4">
    <source>
        <dbReference type="Proteomes" id="UP000242084"/>
    </source>
</evidence>
<dbReference type="KEGG" id="sste:SAMEA4384403_0184"/>
<evidence type="ECO:0000256" key="2">
    <source>
        <dbReference type="ARBA" id="ARBA00023239"/>
    </source>
</evidence>
<dbReference type="OrthoDB" id="9797895at2"/>
<gene>
    <name evidence="3" type="primary">nirR</name>
    <name evidence="3" type="ORF">SAMEA4384403_00184</name>
</gene>
<reference evidence="3 4" key="1">
    <citation type="submission" date="2017-06" db="EMBL/GenBank/DDBJ databases">
        <authorList>
            <consortium name="Pathogen Informatics"/>
        </authorList>
    </citation>
    <scope>NUCLEOTIDE SEQUENCE [LARGE SCALE GENOMIC DNA]</scope>
    <source>
        <strain evidence="3 4">NCTC13839</strain>
    </source>
</reference>
<protein>
    <submittedName>
        <fullName evidence="3">Transcriptional regulator NirR</fullName>
        <ecNumber evidence="3">4.99.1.3</ecNumber>
    </submittedName>
</protein>
<organism evidence="3 4">
    <name type="scientific">Mammaliicoccus stepanovicii</name>
    <dbReference type="NCBI Taxonomy" id="643214"/>
    <lineage>
        <taxon>Bacteria</taxon>
        <taxon>Bacillati</taxon>
        <taxon>Bacillota</taxon>
        <taxon>Bacilli</taxon>
        <taxon>Bacillales</taxon>
        <taxon>Staphylococcaceae</taxon>
        <taxon>Mammaliicoccus</taxon>
    </lineage>
</organism>
<dbReference type="PANTHER" id="PTHR33542:SF3">
    <property type="entry name" value="SIROHYDROCHLORIN FERROCHELATASE, CHLOROPLASTIC"/>
    <property type="match status" value="1"/>
</dbReference>